<evidence type="ECO:0000256" key="1">
    <source>
        <dbReference type="ARBA" id="ARBA00004141"/>
    </source>
</evidence>
<evidence type="ECO:0000256" key="2">
    <source>
        <dbReference type="ARBA" id="ARBA00022692"/>
    </source>
</evidence>
<evidence type="ECO:0000256" key="6">
    <source>
        <dbReference type="SAM" id="Phobius"/>
    </source>
</evidence>
<name>A0ABW8TT35_9CLOT</name>
<reference evidence="7 8" key="1">
    <citation type="submission" date="2024-11" db="EMBL/GenBank/DDBJ databases">
        <authorList>
            <person name="Heng Y.C."/>
            <person name="Lim A.C.H."/>
            <person name="Lee J.K.Y."/>
            <person name="Kittelmann S."/>
        </authorList>
    </citation>
    <scope>NUCLEOTIDE SEQUENCE [LARGE SCALE GENOMIC DNA]</scope>
    <source>
        <strain evidence="7 8">WILCCON 0202</strain>
    </source>
</reference>
<feature type="transmembrane region" description="Helical" evidence="6">
    <location>
        <begin position="12"/>
        <end position="38"/>
    </location>
</feature>
<comment type="caution">
    <text evidence="7">The sequence shown here is derived from an EMBL/GenBank/DDBJ whole genome shotgun (WGS) entry which is preliminary data.</text>
</comment>
<dbReference type="PANTHER" id="PTHR30474:SF1">
    <property type="entry name" value="PEPTIDOGLYCAN GLYCOSYLTRANSFERASE MRDB"/>
    <property type="match status" value="1"/>
</dbReference>
<keyword evidence="4 6" id="KW-1133">Transmembrane helix</keyword>
<evidence type="ECO:0000256" key="4">
    <source>
        <dbReference type="ARBA" id="ARBA00022989"/>
    </source>
</evidence>
<keyword evidence="3" id="KW-0133">Cell shape</keyword>
<evidence type="ECO:0000256" key="3">
    <source>
        <dbReference type="ARBA" id="ARBA00022960"/>
    </source>
</evidence>
<sequence>MSRLVCNGVASSLLFSVFQNIGTAIVIMTISGITLPFMSYGRRSILANFISVDLVLSLGMKKSKINF</sequence>
<accession>A0ABW8TT35</accession>
<protein>
    <submittedName>
        <fullName evidence="7">FtsW/RodA/SpoVE family cell cycle protein</fullName>
    </submittedName>
</protein>
<dbReference type="EMBL" id="JBJHZY010000002">
    <property type="protein sequence ID" value="MFL0268869.1"/>
    <property type="molecule type" value="Genomic_DNA"/>
</dbReference>
<dbReference type="RefSeq" id="WP_406765491.1">
    <property type="nucleotide sequence ID" value="NZ_JBJHZY010000002.1"/>
</dbReference>
<gene>
    <name evidence="7" type="ORF">ACJDUH_12275</name>
</gene>
<evidence type="ECO:0000256" key="5">
    <source>
        <dbReference type="ARBA" id="ARBA00023136"/>
    </source>
</evidence>
<comment type="subcellular location">
    <subcellularLocation>
        <location evidence="1">Membrane</location>
        <topology evidence="1">Multi-pass membrane protein</topology>
    </subcellularLocation>
</comment>
<keyword evidence="5 6" id="KW-0472">Membrane</keyword>
<organism evidence="7 8">
    <name type="scientific">Candidatus Clostridium radicumherbarum</name>
    <dbReference type="NCBI Taxonomy" id="3381662"/>
    <lineage>
        <taxon>Bacteria</taxon>
        <taxon>Bacillati</taxon>
        <taxon>Bacillota</taxon>
        <taxon>Clostridia</taxon>
        <taxon>Eubacteriales</taxon>
        <taxon>Clostridiaceae</taxon>
        <taxon>Clostridium</taxon>
    </lineage>
</organism>
<proteinExistence type="predicted"/>
<dbReference type="InterPro" id="IPR001182">
    <property type="entry name" value="FtsW/RodA"/>
</dbReference>
<keyword evidence="8" id="KW-1185">Reference proteome</keyword>
<dbReference type="Proteomes" id="UP001623661">
    <property type="component" value="Unassembled WGS sequence"/>
</dbReference>
<evidence type="ECO:0000313" key="7">
    <source>
        <dbReference type="EMBL" id="MFL0268869.1"/>
    </source>
</evidence>
<evidence type="ECO:0000313" key="8">
    <source>
        <dbReference type="Proteomes" id="UP001623661"/>
    </source>
</evidence>
<keyword evidence="2 6" id="KW-0812">Transmembrane</keyword>
<dbReference type="PANTHER" id="PTHR30474">
    <property type="entry name" value="CELL CYCLE PROTEIN"/>
    <property type="match status" value="1"/>
</dbReference>
<dbReference type="Pfam" id="PF01098">
    <property type="entry name" value="FTSW_RODA_SPOVE"/>
    <property type="match status" value="1"/>
</dbReference>